<dbReference type="PANTHER" id="PTHR43428">
    <property type="entry name" value="ARSENATE REDUCTASE"/>
    <property type="match status" value="1"/>
</dbReference>
<evidence type="ECO:0000313" key="3">
    <source>
        <dbReference type="EMBL" id="MBP2071796.1"/>
    </source>
</evidence>
<feature type="domain" description="Phosphotyrosine protein phosphatase I" evidence="2">
    <location>
        <begin position="3"/>
        <end position="127"/>
    </location>
</feature>
<sequence>MKVKVAFICVANSCRSQMAEGFAKHLGSDILEAYSAGTKLAERVNPNAVEVMKEVGIDISSHNPKLLDEIPPKVDILITMGCNVECPYIPCKLKEDWGLDDPDGKPIDEFRKTRDIIESKVKELIKRIKNNEINLN</sequence>
<dbReference type="CDD" id="cd16345">
    <property type="entry name" value="LMWP_ArsC"/>
    <property type="match status" value="1"/>
</dbReference>
<gene>
    <name evidence="3" type="ORF">J2Z80_001316</name>
</gene>
<name>A0ABS4NDP4_9THEO</name>
<dbReference type="InterPro" id="IPR023485">
    <property type="entry name" value="Ptyr_pPase"/>
</dbReference>
<keyword evidence="1" id="KW-0059">Arsenical resistance</keyword>
<proteinExistence type="predicted"/>
<dbReference type="Pfam" id="PF01451">
    <property type="entry name" value="LMWPc"/>
    <property type="match status" value="1"/>
</dbReference>
<organism evidence="3 4">
    <name type="scientific">Thermoanaerobacterium butyriciformans</name>
    <dbReference type="NCBI Taxonomy" id="1702242"/>
    <lineage>
        <taxon>Bacteria</taxon>
        <taxon>Bacillati</taxon>
        <taxon>Bacillota</taxon>
        <taxon>Clostridia</taxon>
        <taxon>Thermoanaerobacterales</taxon>
        <taxon>Thermoanaerobacteraceae</taxon>
        <taxon>Thermoanaerobacterium</taxon>
    </lineage>
</organism>
<dbReference type="InterPro" id="IPR036196">
    <property type="entry name" value="Ptyr_pPase_sf"/>
</dbReference>
<evidence type="ECO:0000313" key="4">
    <source>
        <dbReference type="Proteomes" id="UP001166402"/>
    </source>
</evidence>
<comment type="caution">
    <text evidence="3">The sequence shown here is derived from an EMBL/GenBank/DDBJ whole genome shotgun (WGS) entry which is preliminary data.</text>
</comment>
<keyword evidence="4" id="KW-1185">Reference proteome</keyword>
<accession>A0ABS4NDP4</accession>
<evidence type="ECO:0000256" key="1">
    <source>
        <dbReference type="ARBA" id="ARBA00022849"/>
    </source>
</evidence>
<dbReference type="Proteomes" id="UP001166402">
    <property type="component" value="Unassembled WGS sequence"/>
</dbReference>
<dbReference type="Gene3D" id="3.40.50.2300">
    <property type="match status" value="1"/>
</dbReference>
<dbReference type="GO" id="GO:0008794">
    <property type="term" value="F:arsenate reductase (glutaredoxin) activity"/>
    <property type="evidence" value="ECO:0007669"/>
    <property type="project" value="UniProtKB-EC"/>
</dbReference>
<dbReference type="EC" id="1.20.4.1" evidence="3"/>
<dbReference type="RefSeq" id="WP_209453664.1">
    <property type="nucleotide sequence ID" value="NZ_JAGGLT010000012.1"/>
</dbReference>
<evidence type="ECO:0000259" key="2">
    <source>
        <dbReference type="SMART" id="SM00226"/>
    </source>
</evidence>
<dbReference type="PANTHER" id="PTHR43428:SF1">
    <property type="entry name" value="ARSENATE REDUCTASE"/>
    <property type="match status" value="1"/>
</dbReference>
<reference evidence="3" key="1">
    <citation type="submission" date="2021-03" db="EMBL/GenBank/DDBJ databases">
        <title>Genomic Encyclopedia of Type Strains, Phase IV (KMG-IV): sequencing the most valuable type-strain genomes for metagenomic binning, comparative biology and taxonomic classification.</title>
        <authorList>
            <person name="Goeker M."/>
        </authorList>
    </citation>
    <scope>NUCLEOTIDE SEQUENCE</scope>
    <source>
        <strain evidence="3">DSM 101588</strain>
    </source>
</reference>
<dbReference type="SUPFAM" id="SSF52788">
    <property type="entry name" value="Phosphotyrosine protein phosphatases I"/>
    <property type="match status" value="1"/>
</dbReference>
<dbReference type="SMART" id="SM00226">
    <property type="entry name" value="LMWPc"/>
    <property type="match status" value="1"/>
</dbReference>
<dbReference type="EMBL" id="JAGGLT010000012">
    <property type="protein sequence ID" value="MBP2071796.1"/>
    <property type="molecule type" value="Genomic_DNA"/>
</dbReference>
<protein>
    <submittedName>
        <fullName evidence="3">Arsenate reductase</fullName>
        <ecNumber evidence="3">1.20.4.1</ecNumber>
    </submittedName>
</protein>
<keyword evidence="3" id="KW-0560">Oxidoreductase</keyword>